<dbReference type="InterPro" id="IPR013324">
    <property type="entry name" value="RNA_pol_sigma_r3/r4-like"/>
</dbReference>
<feature type="coiled-coil region" evidence="6">
    <location>
        <begin position="128"/>
        <end position="169"/>
    </location>
</feature>
<dbReference type="PROSITE" id="PS00622">
    <property type="entry name" value="HTH_LUXR_1"/>
    <property type="match status" value="1"/>
</dbReference>
<evidence type="ECO:0000259" key="8">
    <source>
        <dbReference type="PROSITE" id="PS00622"/>
    </source>
</evidence>
<evidence type="ECO:0000256" key="2">
    <source>
        <dbReference type="ARBA" id="ARBA00023015"/>
    </source>
</evidence>
<keyword evidence="5" id="KW-0804">Transcription</keyword>
<evidence type="ECO:0000256" key="5">
    <source>
        <dbReference type="ARBA" id="ARBA00023163"/>
    </source>
</evidence>
<proteinExistence type="inferred from homology"/>
<keyword evidence="3" id="KW-0731">Sigma factor</keyword>
<evidence type="ECO:0000313" key="9">
    <source>
        <dbReference type="EMBL" id="WTU44259.1"/>
    </source>
</evidence>
<dbReference type="AlphaFoldDB" id="A0AAU2HA19"/>
<feature type="compositionally biased region" description="Low complexity" evidence="7">
    <location>
        <begin position="220"/>
        <end position="229"/>
    </location>
</feature>
<sequence length="420" mass="45012">MASRGGRPWGPLRGTTPQENQAATLLRSWLDEADVTVGGLHSALRRGDVLSGPVPCRTTVAERLAGHRLTGEFIDAVAEVCFDAVERPDRIKQARELLTSPVRPPEAFAGIPSAAGGSVSLPPSPEEVAQLRLNVVEMRRRMRAALEDNAALTSERDELRRRCAILARALSASQSTVRGLTEQLEKRAGSAEPGDEDSEGPEPPADGPGRGPGGSGRGGPAPRAGSGPAREVHGERGVAVTLVADARASGPGLPVGAVGLPPAFEAFFAMNVSRYAAYARLHLRKDMVDTAVLATFDAILQDWLRFLQQPQPAAWAWQILRRSVAEQARRVSPQQVLGQAMRDARASLGGMPSELGLYDAIAELPERQFDVIVLRYVLGYSTDQVAHLMGLGPATVRSHQNAARRRLAARLGVRADEAEW</sequence>
<evidence type="ECO:0000256" key="1">
    <source>
        <dbReference type="ARBA" id="ARBA00010641"/>
    </source>
</evidence>
<dbReference type="InterPro" id="IPR039425">
    <property type="entry name" value="RNA_pol_sigma-70-like"/>
</dbReference>
<dbReference type="Pfam" id="PF08281">
    <property type="entry name" value="Sigma70_r4_2"/>
    <property type="match status" value="1"/>
</dbReference>
<dbReference type="GO" id="GO:0006352">
    <property type="term" value="P:DNA-templated transcription initiation"/>
    <property type="evidence" value="ECO:0007669"/>
    <property type="project" value="InterPro"/>
</dbReference>
<dbReference type="EMBL" id="CP108253">
    <property type="protein sequence ID" value="WTU44259.1"/>
    <property type="molecule type" value="Genomic_DNA"/>
</dbReference>
<comment type="similarity">
    <text evidence="1">Belongs to the sigma-70 factor family. ECF subfamily.</text>
</comment>
<dbReference type="Gene3D" id="1.10.10.10">
    <property type="entry name" value="Winged helix-like DNA-binding domain superfamily/Winged helix DNA-binding domain"/>
    <property type="match status" value="1"/>
</dbReference>
<evidence type="ECO:0000256" key="6">
    <source>
        <dbReference type="SAM" id="Coils"/>
    </source>
</evidence>
<evidence type="ECO:0000256" key="4">
    <source>
        <dbReference type="ARBA" id="ARBA00023125"/>
    </source>
</evidence>
<dbReference type="SUPFAM" id="SSF88659">
    <property type="entry name" value="Sigma3 and sigma4 domains of RNA polymerase sigma factors"/>
    <property type="match status" value="1"/>
</dbReference>
<protein>
    <submittedName>
        <fullName evidence="9">Sigma-70 family RNA polymerase sigma factor</fullName>
    </submittedName>
</protein>
<organism evidence="9">
    <name type="scientific">Streptomyces sp. NBC_00060</name>
    <dbReference type="NCBI Taxonomy" id="2975636"/>
    <lineage>
        <taxon>Bacteria</taxon>
        <taxon>Bacillati</taxon>
        <taxon>Actinomycetota</taxon>
        <taxon>Actinomycetes</taxon>
        <taxon>Kitasatosporales</taxon>
        <taxon>Streptomycetaceae</taxon>
        <taxon>Streptomyces</taxon>
    </lineage>
</organism>
<dbReference type="InterPro" id="IPR036388">
    <property type="entry name" value="WH-like_DNA-bd_sf"/>
</dbReference>
<reference evidence="9" key="1">
    <citation type="submission" date="2022-10" db="EMBL/GenBank/DDBJ databases">
        <title>The complete genomes of actinobacterial strains from the NBC collection.</title>
        <authorList>
            <person name="Joergensen T.S."/>
            <person name="Alvarez Arevalo M."/>
            <person name="Sterndorff E.B."/>
            <person name="Faurdal D."/>
            <person name="Vuksanovic O."/>
            <person name="Mourched A.-S."/>
            <person name="Charusanti P."/>
            <person name="Shaw S."/>
            <person name="Blin K."/>
            <person name="Weber T."/>
        </authorList>
    </citation>
    <scope>NUCLEOTIDE SEQUENCE</scope>
    <source>
        <strain evidence="9">NBC_00060</strain>
    </source>
</reference>
<keyword evidence="4" id="KW-0238">DNA-binding</keyword>
<evidence type="ECO:0000256" key="7">
    <source>
        <dbReference type="SAM" id="MobiDB-lite"/>
    </source>
</evidence>
<keyword evidence="2" id="KW-0805">Transcription regulation</keyword>
<dbReference type="CDD" id="cd06171">
    <property type="entry name" value="Sigma70_r4"/>
    <property type="match status" value="1"/>
</dbReference>
<feature type="domain" description="HTH luxR-type" evidence="8">
    <location>
        <begin position="379"/>
        <end position="406"/>
    </location>
</feature>
<dbReference type="InterPro" id="IPR000792">
    <property type="entry name" value="Tscrpt_reg_LuxR_C"/>
</dbReference>
<dbReference type="PANTHER" id="PTHR43133:SF8">
    <property type="entry name" value="RNA POLYMERASE SIGMA FACTOR HI_1459-RELATED"/>
    <property type="match status" value="1"/>
</dbReference>
<keyword evidence="6" id="KW-0175">Coiled coil</keyword>
<gene>
    <name evidence="9" type="ORF">OHV25_34110</name>
</gene>
<dbReference type="PANTHER" id="PTHR43133">
    <property type="entry name" value="RNA POLYMERASE ECF-TYPE SIGMA FACTO"/>
    <property type="match status" value="1"/>
</dbReference>
<name>A0AAU2HA19_9ACTN</name>
<accession>A0AAU2HA19</accession>
<evidence type="ECO:0000256" key="3">
    <source>
        <dbReference type="ARBA" id="ARBA00023082"/>
    </source>
</evidence>
<dbReference type="GO" id="GO:0003677">
    <property type="term" value="F:DNA binding"/>
    <property type="evidence" value="ECO:0007669"/>
    <property type="project" value="UniProtKB-KW"/>
</dbReference>
<dbReference type="InterPro" id="IPR013249">
    <property type="entry name" value="RNA_pol_sigma70_r4_t2"/>
</dbReference>
<dbReference type="GO" id="GO:0016987">
    <property type="term" value="F:sigma factor activity"/>
    <property type="evidence" value="ECO:0007669"/>
    <property type="project" value="UniProtKB-KW"/>
</dbReference>
<feature type="compositionally biased region" description="Gly residues" evidence="7">
    <location>
        <begin position="208"/>
        <end position="219"/>
    </location>
</feature>
<feature type="region of interest" description="Disordered" evidence="7">
    <location>
        <begin position="176"/>
        <end position="233"/>
    </location>
</feature>